<evidence type="ECO:0000313" key="3">
    <source>
        <dbReference type="Proteomes" id="UP000219621"/>
    </source>
</evidence>
<dbReference type="OrthoDB" id="9809003at2"/>
<dbReference type="EMBL" id="OCNJ01000001">
    <property type="protein sequence ID" value="SOD89435.1"/>
    <property type="molecule type" value="Genomic_DNA"/>
</dbReference>
<reference evidence="2 3" key="1">
    <citation type="submission" date="2017-09" db="EMBL/GenBank/DDBJ databases">
        <authorList>
            <person name="Ehlers B."/>
            <person name="Leendertz F.H."/>
        </authorList>
    </citation>
    <scope>NUCLEOTIDE SEQUENCE [LARGE SCALE GENOMIC DNA]</scope>
    <source>
        <strain evidence="2 3">USBA 140</strain>
    </source>
</reference>
<dbReference type="SUPFAM" id="SSF89447">
    <property type="entry name" value="AbrB/MazE/MraZ-like"/>
    <property type="match status" value="1"/>
</dbReference>
<dbReference type="AlphaFoldDB" id="A0A286G1N9"/>
<dbReference type="GO" id="GO:0003677">
    <property type="term" value="F:DNA binding"/>
    <property type="evidence" value="ECO:0007669"/>
    <property type="project" value="InterPro"/>
</dbReference>
<dbReference type="InterPro" id="IPR037914">
    <property type="entry name" value="SpoVT-AbrB_sf"/>
</dbReference>
<dbReference type="InterPro" id="IPR007159">
    <property type="entry name" value="SpoVT-AbrB_dom"/>
</dbReference>
<gene>
    <name evidence="2" type="ORF">SAMN05421508_101218</name>
</gene>
<dbReference type="SMART" id="SM00966">
    <property type="entry name" value="SpoVT_AbrB"/>
    <property type="match status" value="1"/>
</dbReference>
<dbReference type="Gene3D" id="2.10.260.10">
    <property type="match status" value="1"/>
</dbReference>
<dbReference type="InterPro" id="IPR031848">
    <property type="entry name" value="PrlF_antitoxin"/>
</dbReference>
<dbReference type="Proteomes" id="UP000219621">
    <property type="component" value="Unassembled WGS sequence"/>
</dbReference>
<name>A0A286G1N9_9PROT</name>
<dbReference type="GO" id="GO:0097351">
    <property type="term" value="F:toxin sequestering activity"/>
    <property type="evidence" value="ECO:0007669"/>
    <property type="project" value="InterPro"/>
</dbReference>
<dbReference type="RefSeq" id="WP_097277130.1">
    <property type="nucleotide sequence ID" value="NZ_OCNJ01000001.1"/>
</dbReference>
<feature type="domain" description="SpoVT-AbrB" evidence="1">
    <location>
        <begin position="8"/>
        <end position="54"/>
    </location>
</feature>
<proteinExistence type="predicted"/>
<dbReference type="GO" id="GO:0001558">
    <property type="term" value="P:regulation of cell growth"/>
    <property type="evidence" value="ECO:0007669"/>
    <property type="project" value="InterPro"/>
</dbReference>
<evidence type="ECO:0000259" key="1">
    <source>
        <dbReference type="SMART" id="SM00966"/>
    </source>
</evidence>
<keyword evidence="3" id="KW-1185">Reference proteome</keyword>
<evidence type="ECO:0000313" key="2">
    <source>
        <dbReference type="EMBL" id="SOD89435.1"/>
    </source>
</evidence>
<dbReference type="Pfam" id="PF15937">
    <property type="entry name" value="PrlF_antitoxin"/>
    <property type="match status" value="1"/>
</dbReference>
<dbReference type="GO" id="GO:0003700">
    <property type="term" value="F:DNA-binding transcription factor activity"/>
    <property type="evidence" value="ECO:0007669"/>
    <property type="project" value="InterPro"/>
</dbReference>
<accession>A0A286G1N9</accession>
<sequence>MTIIEVEATVTERGQTTVPAAIRNVLRLGKRDAIVFRALDDGTVVVARKEPDVEVEDADPVLGRFLDFLEQDMARRPDRLVMPDADFERRLREAVAGVAVDLDAPLPDDDEDGEPDR</sequence>
<protein>
    <submittedName>
        <fullName evidence="2">Antitoxin PrlF</fullName>
    </submittedName>
</protein>
<organism evidence="2 3">
    <name type="scientific">Caenispirillum bisanense</name>
    <dbReference type="NCBI Taxonomy" id="414052"/>
    <lineage>
        <taxon>Bacteria</taxon>
        <taxon>Pseudomonadati</taxon>
        <taxon>Pseudomonadota</taxon>
        <taxon>Alphaproteobacteria</taxon>
        <taxon>Rhodospirillales</taxon>
        <taxon>Novispirillaceae</taxon>
        <taxon>Caenispirillum</taxon>
    </lineage>
</organism>